<reference evidence="3 4" key="1">
    <citation type="submission" date="2024-03" db="EMBL/GenBank/DDBJ databases">
        <title>Adaptation during the transition from Ophiocordyceps entomopathogen to insect associate is accompanied by gene loss and intensified selection.</title>
        <authorList>
            <person name="Ward C.M."/>
            <person name="Onetto C.A."/>
            <person name="Borneman A.R."/>
        </authorList>
    </citation>
    <scope>NUCLEOTIDE SEQUENCE [LARGE SCALE GENOMIC DNA]</scope>
    <source>
        <strain evidence="3">AWRI1</strain>
        <tissue evidence="3">Single Adult Female</tissue>
    </source>
</reference>
<proteinExistence type="inferred from homology"/>
<dbReference type="Proteomes" id="UP001367676">
    <property type="component" value="Unassembled WGS sequence"/>
</dbReference>
<comment type="caution">
    <text evidence="3">The sequence shown here is derived from an EMBL/GenBank/DDBJ whole genome shotgun (WGS) entry which is preliminary data.</text>
</comment>
<name>A0AAN9Y4Z2_9HEMI</name>
<evidence type="ECO:0000259" key="2">
    <source>
        <dbReference type="Pfam" id="PF05199"/>
    </source>
</evidence>
<dbReference type="InterPro" id="IPR007867">
    <property type="entry name" value="GMC_OxRtase_C"/>
</dbReference>
<dbReference type="GO" id="GO:0016614">
    <property type="term" value="F:oxidoreductase activity, acting on CH-OH group of donors"/>
    <property type="evidence" value="ECO:0007669"/>
    <property type="project" value="InterPro"/>
</dbReference>
<dbReference type="AlphaFoldDB" id="A0AAN9Y4Z2"/>
<accession>A0AAN9Y4Z2</accession>
<dbReference type="SUPFAM" id="SSF54373">
    <property type="entry name" value="FAD-linked reductases, C-terminal domain"/>
    <property type="match status" value="1"/>
</dbReference>
<evidence type="ECO:0000313" key="3">
    <source>
        <dbReference type="EMBL" id="KAK7595408.1"/>
    </source>
</evidence>
<dbReference type="GO" id="GO:0050660">
    <property type="term" value="F:flavin adenine dinucleotide binding"/>
    <property type="evidence" value="ECO:0007669"/>
    <property type="project" value="InterPro"/>
</dbReference>
<sequence>MFSTADQAIEFSQTESMQRFASSLLSTPLPPCRRLTFGSDQYWTCVARHITTNLHHQAGTCKMGPHTDPDAVVNPELQVRGVQSLRIVDASVMPLIPAAHTNAVVFMIGEKAADLIKVTWGATV</sequence>
<dbReference type="Pfam" id="PF05199">
    <property type="entry name" value="GMC_oxred_C"/>
    <property type="match status" value="1"/>
</dbReference>
<dbReference type="Gene3D" id="3.50.50.60">
    <property type="entry name" value="FAD/NAD(P)-binding domain"/>
    <property type="match status" value="1"/>
</dbReference>
<dbReference type="Gene3D" id="3.30.560.10">
    <property type="entry name" value="Glucose Oxidase, domain 3"/>
    <property type="match status" value="1"/>
</dbReference>
<evidence type="ECO:0000313" key="4">
    <source>
        <dbReference type="Proteomes" id="UP001367676"/>
    </source>
</evidence>
<dbReference type="EMBL" id="JBBCAQ010000018">
    <property type="protein sequence ID" value="KAK7595408.1"/>
    <property type="molecule type" value="Genomic_DNA"/>
</dbReference>
<keyword evidence="4" id="KW-1185">Reference proteome</keyword>
<dbReference type="InterPro" id="IPR012132">
    <property type="entry name" value="GMC_OxRdtase"/>
</dbReference>
<dbReference type="SUPFAM" id="SSF51905">
    <property type="entry name" value="FAD/NAD(P)-binding domain"/>
    <property type="match status" value="1"/>
</dbReference>
<organism evidence="3 4">
    <name type="scientific">Parthenolecanium corni</name>
    <dbReference type="NCBI Taxonomy" id="536013"/>
    <lineage>
        <taxon>Eukaryota</taxon>
        <taxon>Metazoa</taxon>
        <taxon>Ecdysozoa</taxon>
        <taxon>Arthropoda</taxon>
        <taxon>Hexapoda</taxon>
        <taxon>Insecta</taxon>
        <taxon>Pterygota</taxon>
        <taxon>Neoptera</taxon>
        <taxon>Paraneoptera</taxon>
        <taxon>Hemiptera</taxon>
        <taxon>Sternorrhyncha</taxon>
        <taxon>Coccoidea</taxon>
        <taxon>Coccidae</taxon>
        <taxon>Parthenolecanium</taxon>
    </lineage>
</organism>
<gene>
    <name evidence="3" type="ORF">V9T40_013233</name>
</gene>
<feature type="domain" description="Glucose-methanol-choline oxidoreductase C-terminal" evidence="2">
    <location>
        <begin position="20"/>
        <end position="109"/>
    </location>
</feature>
<protein>
    <recommendedName>
        <fullName evidence="2">Glucose-methanol-choline oxidoreductase C-terminal domain-containing protein</fullName>
    </recommendedName>
</protein>
<comment type="similarity">
    <text evidence="1">Belongs to the GMC oxidoreductase family.</text>
</comment>
<dbReference type="PANTHER" id="PTHR11552:SF227">
    <property type="entry name" value="GLUCOSE DEHYDROGENASE [FAD, QUINONE]-LIKE PROTEIN"/>
    <property type="match status" value="1"/>
</dbReference>
<dbReference type="InterPro" id="IPR036188">
    <property type="entry name" value="FAD/NAD-bd_sf"/>
</dbReference>
<evidence type="ECO:0000256" key="1">
    <source>
        <dbReference type="ARBA" id="ARBA00010790"/>
    </source>
</evidence>
<dbReference type="PANTHER" id="PTHR11552">
    <property type="entry name" value="GLUCOSE-METHANOL-CHOLINE GMC OXIDOREDUCTASE"/>
    <property type="match status" value="1"/>
</dbReference>